<feature type="region of interest" description="Disordered" evidence="6">
    <location>
        <begin position="148"/>
        <end position="300"/>
    </location>
</feature>
<dbReference type="PANTHER" id="PTHR11477">
    <property type="entry name" value="TRANSCRIPTION FACTOR S-II ZINC FINGER DOMAIN-CONTAINING PROTEIN"/>
    <property type="match status" value="1"/>
</dbReference>
<feature type="domain" description="PHD-type" evidence="7">
    <location>
        <begin position="303"/>
        <end position="357"/>
    </location>
</feature>
<sequence>MEEELPAIEPVCGAFEPLTTEPFEQPGSESYTQMLSDKDPMFASAAGTSYGLRLQENQRESFALPPQEGEGLGLDDSIVTSLLKDGGLQAMVEEMGQEFTTLEHVERPKPGISGDESDEKALNIAGEDDEGKCLVQEEDDLGELRRKLRQTRRASTGQPQVQKEAADQHDKAVVELSSEKCAGSNIPTKESVSKKPREEHPGLAHANGADQKSSTLESVSSWNSDSDDSKTVRKPNRRFLTRRRTGSKQSMDEAELFLPDNIPQSRAAGRRRTDTESSTDGGDTTAVTSFESDENDSENDPNKLWCICREPYNNRFMICCDRCEDWFHGDCVGISVARGRQMEKHGEDYICPNCISKEEQASTAAGMAAPLLANSTGVQETEPGEVVISQGSVIVVTDNKEDIKGKIEKTKTEEQQKKKKRFLNKCAGTGCNKTAAPGSVYCSQSCILRHAASTMRALEREHVKSSPSNAGLGSTIPVVPVTRLTPGITSQVGTHRPLSVLDQKTRLVLVGPNMLTLTSSGSLLHAHQAGVPPRFTITPNAFYTIVQKPKVDAVSKEKEKEVAAVREPPLRDKKPEVKRKMETLNRTLPKDGQIRLNVRRSLGDILVKRLKDSESLTVKEDQVYKLSEYIERELYSLFHDTDNKYKKRYRSLMFNLKDTKNQGLFYRVIRGEISPSKLVRMSPEDLASKELAEWRERENKHTLEMIEKEQREIERRPITKITHKGEIEIEETALLTDREDSEARNPDAPDDDGVIAIDTTEKHKQHLFDSNCKICTGKIAPPTDEPATKKVRVATTVTTTNRRPSHELAPSADNSGTGSSWPGLVSPPGRSQEEKGPAASPLTSDSQVAGMEHRSPDHGGVPDARSFSFLKEVWKGFVNMPNVAKFASKAFPISGFCDNLFEDLPDTVQVGGRISPQVVWDYLSKVKATKEVCVIRFHPATEEEKVGYVSLYSYFSSRNRFGVVANNPHYIKDTYLIPLGSTDTIPHHLLPFDGPGLEGSRPNVIIGLVVRQRGRRHGDIIQEMPSLYEKERGASSGGGNRRRALSVDEESEDVCHSRTAHRPGVEEDDEVAEPALPAISLYSKSDDGVLASLPQLVHKNSSVDPIVQQFSTIEEEIDEGEDMDLVDENEDDEEVAVAPQPKQDDGDEAYDPEDESMFNTIAAATGGPQYPAQQSFGAVGQSGARGNELSSGGSLQDQQQLLECLTWQIEEQRKQLEEQEANLKHSWVSQDASPNAVQDSQSHIHHNRDPRQAASCTSTAPPSVVETLDPSTIQGYDGFPHVFPPPVPSSLPLNPPTSKPVAFVHPALPTPISVPMYAPGMASSGPDTTTRHDKLTRSYAPWHEREQDQEWERSRERLRDHEWERDCERYRIRDRDQEREWSRSRQGDHHHHRQADQSRGWRRDGNCERDWRPQHYDLRQGHRDHRDRDVERHWVHRRDETGHRSSDRRWEDEKSRY</sequence>
<dbReference type="InterPro" id="IPR003618">
    <property type="entry name" value="TFIIS_cen_dom"/>
</dbReference>
<evidence type="ECO:0000256" key="2">
    <source>
        <dbReference type="ARBA" id="ARBA00022771"/>
    </source>
</evidence>
<dbReference type="GO" id="GO:0008270">
    <property type="term" value="F:zinc ion binding"/>
    <property type="evidence" value="ECO:0007669"/>
    <property type="project" value="UniProtKB-KW"/>
</dbReference>
<evidence type="ECO:0000256" key="6">
    <source>
        <dbReference type="SAM" id="MobiDB-lite"/>
    </source>
</evidence>
<dbReference type="InterPro" id="IPR019786">
    <property type="entry name" value="Zinc_finger_PHD-type_CS"/>
</dbReference>
<name>A0A8C4NEK6_EPTBU</name>
<keyword evidence="2 4" id="KW-0863">Zinc-finger</keyword>
<dbReference type="InterPro" id="IPR011011">
    <property type="entry name" value="Znf_FYVE_PHD"/>
</dbReference>
<dbReference type="GO" id="GO:0097190">
    <property type="term" value="P:apoptotic signaling pathway"/>
    <property type="evidence" value="ECO:0007669"/>
    <property type="project" value="InterPro"/>
</dbReference>
<feature type="region of interest" description="Disordered" evidence="6">
    <location>
        <begin position="1165"/>
        <end position="1195"/>
    </location>
</feature>
<dbReference type="InterPro" id="IPR001965">
    <property type="entry name" value="Znf_PHD"/>
</dbReference>
<evidence type="ECO:0000313" key="9">
    <source>
        <dbReference type="Ensembl" id="ENSEBUP00000006504.1"/>
    </source>
</evidence>
<accession>A0A8C4NEK6</accession>
<evidence type="ECO:0000256" key="3">
    <source>
        <dbReference type="ARBA" id="ARBA00022833"/>
    </source>
</evidence>
<protein>
    <recommendedName>
        <fullName evidence="11">PHD finger protein 3</fullName>
    </recommendedName>
</protein>
<feature type="compositionally biased region" description="Basic and acidic residues" evidence="6">
    <location>
        <begin position="736"/>
        <end position="747"/>
    </location>
</feature>
<feature type="region of interest" description="Disordered" evidence="6">
    <location>
        <begin position="1225"/>
        <end position="1267"/>
    </location>
</feature>
<evidence type="ECO:0000256" key="1">
    <source>
        <dbReference type="ARBA" id="ARBA00022723"/>
    </source>
</evidence>
<dbReference type="PROSITE" id="PS01359">
    <property type="entry name" value="ZF_PHD_1"/>
    <property type="match status" value="1"/>
</dbReference>
<dbReference type="InterPro" id="IPR019787">
    <property type="entry name" value="Znf_PHD-finger"/>
</dbReference>
<dbReference type="SUPFAM" id="SSF46942">
    <property type="entry name" value="Elongation factor TFIIS domain 2"/>
    <property type="match status" value="1"/>
</dbReference>
<feature type="compositionally biased region" description="Basic and acidic residues" evidence="6">
    <location>
        <begin position="1329"/>
        <end position="1357"/>
    </location>
</feature>
<feature type="region of interest" description="Disordered" evidence="6">
    <location>
        <begin position="1376"/>
        <end position="1427"/>
    </location>
</feature>
<dbReference type="Gene3D" id="1.10.472.30">
    <property type="entry name" value="Transcription elongation factor S-II, central domain"/>
    <property type="match status" value="1"/>
</dbReference>
<feature type="region of interest" description="Disordered" evidence="6">
    <location>
        <begin position="1129"/>
        <end position="1153"/>
    </location>
</feature>
<dbReference type="SUPFAM" id="SSF57903">
    <property type="entry name" value="FYVE/PHD zinc finger"/>
    <property type="match status" value="1"/>
</dbReference>
<dbReference type="GO" id="GO:0005634">
    <property type="term" value="C:nucleus"/>
    <property type="evidence" value="ECO:0007669"/>
    <property type="project" value="TreeGrafter"/>
</dbReference>
<evidence type="ECO:0000256" key="5">
    <source>
        <dbReference type="SAM" id="Coils"/>
    </source>
</evidence>
<keyword evidence="5" id="KW-0175">Coiled coil</keyword>
<dbReference type="InterPro" id="IPR012921">
    <property type="entry name" value="SPOC_C"/>
</dbReference>
<feature type="region of interest" description="Disordered" evidence="6">
    <location>
        <begin position="733"/>
        <end position="752"/>
    </location>
</feature>
<dbReference type="SMART" id="SM00510">
    <property type="entry name" value="TFS2M"/>
    <property type="match status" value="1"/>
</dbReference>
<dbReference type="InterPro" id="IPR033082">
    <property type="entry name" value="DIDO1_PHD"/>
</dbReference>
<evidence type="ECO:0000259" key="8">
    <source>
        <dbReference type="PROSITE" id="PS51321"/>
    </source>
</evidence>
<feature type="compositionally biased region" description="Basic and acidic residues" evidence="6">
    <location>
        <begin position="191"/>
        <end position="202"/>
    </location>
</feature>
<feature type="region of interest" description="Disordered" evidence="6">
    <location>
        <begin position="1028"/>
        <end position="1071"/>
    </location>
</feature>
<dbReference type="CDD" id="cd15639">
    <property type="entry name" value="PHD_DIDO1_like"/>
    <property type="match status" value="1"/>
</dbReference>
<feature type="coiled-coil region" evidence="5">
    <location>
        <begin position="1195"/>
        <end position="1222"/>
    </location>
</feature>
<feature type="compositionally biased region" description="Basic and acidic residues" evidence="6">
    <location>
        <begin position="1376"/>
        <end position="1387"/>
    </location>
</feature>
<dbReference type="InterPro" id="IPR013083">
    <property type="entry name" value="Znf_RING/FYVE/PHD"/>
</dbReference>
<feature type="compositionally biased region" description="Basic and acidic residues" evidence="6">
    <location>
        <begin position="1394"/>
        <end position="1427"/>
    </location>
</feature>
<evidence type="ECO:0000259" key="7">
    <source>
        <dbReference type="PROSITE" id="PS50016"/>
    </source>
</evidence>
<evidence type="ECO:0000313" key="10">
    <source>
        <dbReference type="Proteomes" id="UP000694388"/>
    </source>
</evidence>
<dbReference type="Pfam" id="PF00628">
    <property type="entry name" value="PHD"/>
    <property type="match status" value="1"/>
</dbReference>
<keyword evidence="3" id="KW-0862">Zinc</keyword>
<proteinExistence type="predicted"/>
<dbReference type="GeneTree" id="ENSGT00940000155080"/>
<feature type="compositionally biased region" description="Basic residues" evidence="6">
    <location>
        <begin position="232"/>
        <end position="246"/>
    </location>
</feature>
<evidence type="ECO:0008006" key="11">
    <source>
        <dbReference type="Google" id="ProtNLM"/>
    </source>
</evidence>
<feature type="domain" description="TFIIS central" evidence="8">
    <location>
        <begin position="594"/>
        <end position="714"/>
    </location>
</feature>
<dbReference type="Ensembl" id="ENSEBUT00000006961.1">
    <property type="protein sequence ID" value="ENSEBUP00000006504.1"/>
    <property type="gene ID" value="ENSEBUG00000004308.1"/>
</dbReference>
<dbReference type="Proteomes" id="UP000694388">
    <property type="component" value="Unplaced"/>
</dbReference>
<dbReference type="CDD" id="cd21541">
    <property type="entry name" value="SPOC_PHF3-like"/>
    <property type="match status" value="1"/>
</dbReference>
<feature type="region of interest" description="Disordered" evidence="6">
    <location>
        <begin position="779"/>
        <end position="862"/>
    </location>
</feature>
<feature type="region of interest" description="Disordered" evidence="6">
    <location>
        <begin position="1321"/>
        <end position="1357"/>
    </location>
</feature>
<dbReference type="PROSITE" id="PS51321">
    <property type="entry name" value="TFIIS_CENTRAL"/>
    <property type="match status" value="1"/>
</dbReference>
<dbReference type="SMART" id="SM00249">
    <property type="entry name" value="PHD"/>
    <property type="match status" value="1"/>
</dbReference>
<feature type="compositionally biased region" description="Low complexity" evidence="6">
    <location>
        <begin position="276"/>
        <end position="285"/>
    </location>
</feature>
<dbReference type="PANTHER" id="PTHR11477:SF51">
    <property type="entry name" value="PROTEIN PARTNER OF SNF, ISOFORM B"/>
    <property type="match status" value="1"/>
</dbReference>
<dbReference type="InterPro" id="IPR036575">
    <property type="entry name" value="TFIIS_cen_dom_sf"/>
</dbReference>
<dbReference type="Pfam" id="PF07744">
    <property type="entry name" value="SPOC"/>
    <property type="match status" value="1"/>
</dbReference>
<reference evidence="9" key="2">
    <citation type="submission" date="2025-09" db="UniProtKB">
        <authorList>
            <consortium name="Ensembl"/>
        </authorList>
    </citation>
    <scope>IDENTIFICATION</scope>
</reference>
<evidence type="ECO:0000256" key="4">
    <source>
        <dbReference type="PROSITE-ProRule" id="PRU00146"/>
    </source>
</evidence>
<organism evidence="9 10">
    <name type="scientific">Eptatretus burgeri</name>
    <name type="common">Inshore hagfish</name>
    <dbReference type="NCBI Taxonomy" id="7764"/>
    <lineage>
        <taxon>Eukaryota</taxon>
        <taxon>Metazoa</taxon>
        <taxon>Chordata</taxon>
        <taxon>Craniata</taxon>
        <taxon>Vertebrata</taxon>
        <taxon>Cyclostomata</taxon>
        <taxon>Myxini</taxon>
        <taxon>Myxiniformes</taxon>
        <taxon>Myxinidae</taxon>
        <taxon>Eptatretinae</taxon>
        <taxon>Eptatretus</taxon>
    </lineage>
</organism>
<keyword evidence="10" id="KW-1185">Reference proteome</keyword>
<feature type="compositionally biased region" description="Basic and acidic residues" evidence="6">
    <location>
        <begin position="164"/>
        <end position="173"/>
    </location>
</feature>
<feature type="compositionally biased region" description="Polar residues" evidence="6">
    <location>
        <begin position="1227"/>
        <end position="1241"/>
    </location>
</feature>
<dbReference type="GO" id="GO:0006351">
    <property type="term" value="P:DNA-templated transcription"/>
    <property type="evidence" value="ECO:0007669"/>
    <property type="project" value="InterPro"/>
</dbReference>
<dbReference type="PROSITE" id="PS50016">
    <property type="entry name" value="ZF_PHD_2"/>
    <property type="match status" value="1"/>
</dbReference>
<dbReference type="Gene3D" id="3.30.40.10">
    <property type="entry name" value="Zinc/RING finger domain, C3HC4 (zinc finger)"/>
    <property type="match status" value="1"/>
</dbReference>
<dbReference type="Pfam" id="PF07500">
    <property type="entry name" value="TFIIS_M"/>
    <property type="match status" value="1"/>
</dbReference>
<reference evidence="9" key="1">
    <citation type="submission" date="2025-08" db="UniProtKB">
        <authorList>
            <consortium name="Ensembl"/>
        </authorList>
    </citation>
    <scope>IDENTIFICATION</scope>
</reference>
<feature type="region of interest" description="Disordered" evidence="6">
    <location>
        <begin position="1438"/>
        <end position="1457"/>
    </location>
</feature>
<keyword evidence="1" id="KW-0479">Metal-binding</keyword>
<feature type="compositionally biased region" description="Low complexity" evidence="6">
    <location>
        <begin position="793"/>
        <end position="802"/>
    </location>
</feature>